<dbReference type="AlphaFoldDB" id="A0A9D9IG22"/>
<proteinExistence type="predicted"/>
<dbReference type="Proteomes" id="UP000823603">
    <property type="component" value="Unassembled WGS sequence"/>
</dbReference>
<feature type="region of interest" description="Disordered" evidence="1">
    <location>
        <begin position="1"/>
        <end position="65"/>
    </location>
</feature>
<accession>A0A9D9IG22</accession>
<reference evidence="2" key="2">
    <citation type="journal article" date="2021" name="PeerJ">
        <title>Extensive microbial diversity within the chicken gut microbiome revealed by metagenomics and culture.</title>
        <authorList>
            <person name="Gilroy R."/>
            <person name="Ravi A."/>
            <person name="Getino M."/>
            <person name="Pursley I."/>
            <person name="Horton D.L."/>
            <person name="Alikhan N.F."/>
            <person name="Baker D."/>
            <person name="Gharbi K."/>
            <person name="Hall N."/>
            <person name="Watson M."/>
            <person name="Adriaenssens E.M."/>
            <person name="Foster-Nyarko E."/>
            <person name="Jarju S."/>
            <person name="Secka A."/>
            <person name="Antonio M."/>
            <person name="Oren A."/>
            <person name="Chaudhuri R.R."/>
            <person name="La Ragione R."/>
            <person name="Hildebrand F."/>
            <person name="Pallen M.J."/>
        </authorList>
    </citation>
    <scope>NUCLEOTIDE SEQUENCE</scope>
    <source>
        <strain evidence="2">B2-22910</strain>
    </source>
</reference>
<reference evidence="2" key="1">
    <citation type="submission" date="2020-10" db="EMBL/GenBank/DDBJ databases">
        <authorList>
            <person name="Gilroy R."/>
        </authorList>
    </citation>
    <scope>NUCLEOTIDE SEQUENCE</scope>
    <source>
        <strain evidence="2">B2-22910</strain>
    </source>
</reference>
<organism evidence="2 3">
    <name type="scientific">Candidatus Cryptobacteroides faecavium</name>
    <dbReference type="NCBI Taxonomy" id="2840762"/>
    <lineage>
        <taxon>Bacteria</taxon>
        <taxon>Pseudomonadati</taxon>
        <taxon>Bacteroidota</taxon>
        <taxon>Bacteroidia</taxon>
        <taxon>Bacteroidales</taxon>
        <taxon>Candidatus Cryptobacteroides</taxon>
    </lineage>
</organism>
<evidence type="ECO:0000256" key="1">
    <source>
        <dbReference type="SAM" id="MobiDB-lite"/>
    </source>
</evidence>
<comment type="caution">
    <text evidence="2">The sequence shown here is derived from an EMBL/GenBank/DDBJ whole genome shotgun (WGS) entry which is preliminary data.</text>
</comment>
<gene>
    <name evidence="2" type="ORF">IAB82_07135</name>
</gene>
<feature type="compositionally biased region" description="Polar residues" evidence="1">
    <location>
        <begin position="48"/>
        <end position="65"/>
    </location>
</feature>
<sequence>MKGPNRAAPERQRGSRIGTEAAQVPAERSGAACPDGAVTAGDWGWTGRISSGNPPNVSVTDSGHK</sequence>
<evidence type="ECO:0000313" key="3">
    <source>
        <dbReference type="Proteomes" id="UP000823603"/>
    </source>
</evidence>
<dbReference type="EMBL" id="JADIMB010000104">
    <property type="protein sequence ID" value="MBO8471550.1"/>
    <property type="molecule type" value="Genomic_DNA"/>
</dbReference>
<evidence type="ECO:0000313" key="2">
    <source>
        <dbReference type="EMBL" id="MBO8471550.1"/>
    </source>
</evidence>
<protein>
    <submittedName>
        <fullName evidence="2">Uncharacterized protein</fullName>
    </submittedName>
</protein>
<name>A0A9D9IG22_9BACT</name>